<name>A0ABM3ISX2_ZIZJJ</name>
<evidence type="ECO:0000313" key="1">
    <source>
        <dbReference type="Proteomes" id="UP001652623"/>
    </source>
</evidence>
<proteinExistence type="predicted"/>
<dbReference type="PANTHER" id="PTHR33116">
    <property type="entry name" value="REVERSE TRANSCRIPTASE ZINC-BINDING DOMAIN-CONTAINING PROTEIN-RELATED-RELATED"/>
    <property type="match status" value="1"/>
</dbReference>
<accession>A0ABM3ISX2</accession>
<protein>
    <submittedName>
        <fullName evidence="2">Uncharacterized protein LOC125423741</fullName>
    </submittedName>
</protein>
<dbReference type="PANTHER" id="PTHR33116:SF86">
    <property type="entry name" value="REVERSE TRANSCRIPTASE DOMAIN-CONTAINING PROTEIN"/>
    <property type="match status" value="1"/>
</dbReference>
<dbReference type="GeneID" id="125423741"/>
<evidence type="ECO:0000313" key="2">
    <source>
        <dbReference type="RefSeq" id="XP_048334835.1"/>
    </source>
</evidence>
<dbReference type="RefSeq" id="XP_048334835.1">
    <property type="nucleotide sequence ID" value="XM_048478878.1"/>
</dbReference>
<gene>
    <name evidence="2" type="primary">LOC125423741</name>
</gene>
<organism evidence="1 2">
    <name type="scientific">Ziziphus jujuba</name>
    <name type="common">Chinese jujube</name>
    <name type="synonym">Ziziphus sativa</name>
    <dbReference type="NCBI Taxonomy" id="326968"/>
    <lineage>
        <taxon>Eukaryota</taxon>
        <taxon>Viridiplantae</taxon>
        <taxon>Streptophyta</taxon>
        <taxon>Embryophyta</taxon>
        <taxon>Tracheophyta</taxon>
        <taxon>Spermatophyta</taxon>
        <taxon>Magnoliopsida</taxon>
        <taxon>eudicotyledons</taxon>
        <taxon>Gunneridae</taxon>
        <taxon>Pentapetalae</taxon>
        <taxon>rosids</taxon>
        <taxon>fabids</taxon>
        <taxon>Rosales</taxon>
        <taxon>Rhamnaceae</taxon>
        <taxon>Paliureae</taxon>
        <taxon>Ziziphus</taxon>
    </lineage>
</organism>
<dbReference type="Proteomes" id="UP001652623">
    <property type="component" value="Chromosome 7"/>
</dbReference>
<sequence length="176" mass="20276">MAELLCRMLHKWESDNKFHGVKFGRFSPPISHLMFADDFILFFLANSEEVKNVQHCLQLYGKWTGQAFNMDKYGVLFSHNVTGSTKSNIKSYLGTKELNKKTKHLGLPLFIEKNKNTSLEELRKQIKFPFQGWKAKILSKTGCATLIKHVITSISVYAMSSFFLQEGWCENLEKMA</sequence>
<reference evidence="2" key="1">
    <citation type="submission" date="2025-08" db="UniProtKB">
        <authorList>
            <consortium name="RefSeq"/>
        </authorList>
    </citation>
    <scope>IDENTIFICATION</scope>
    <source>
        <tissue evidence="2">Seedling</tissue>
    </source>
</reference>
<keyword evidence="1" id="KW-1185">Reference proteome</keyword>